<reference evidence="8" key="1">
    <citation type="submission" date="2019-07" db="EMBL/GenBank/DDBJ databases">
        <title>Toxilogical consequences of a new and cryptic species of cyanobacteria (Komarekiella delphini-convector) recovered from the epidermis of a bottlenose dolphin and 1500 ft. in the air.</title>
        <authorList>
            <person name="Brown A.O."/>
            <person name="Dvorak P."/>
            <person name="Villanueva C.D."/>
            <person name="Foss A.J."/>
            <person name="Garvey A.D."/>
            <person name="Gibson Q.A."/>
            <person name="Johansen J.R."/>
            <person name="Casamatta D.A."/>
        </authorList>
    </citation>
    <scope>NUCLEOTIDE SEQUENCE</scope>
    <source>
        <strain evidence="8">SJRDD-AB1</strain>
    </source>
</reference>
<dbReference type="PANTHER" id="PTHR34457:SF3">
    <property type="entry name" value="PROTEIN TIC236, CHLOROPLASTIC"/>
    <property type="match status" value="1"/>
</dbReference>
<dbReference type="RefSeq" id="WP_191758596.1">
    <property type="nucleotide sequence ID" value="NZ_VJXY01000016.1"/>
</dbReference>
<keyword evidence="4 6" id="KW-0472">Membrane</keyword>
<name>A0AA40SYL0_9NOST</name>
<dbReference type="Proteomes" id="UP001165986">
    <property type="component" value="Unassembled WGS sequence"/>
</dbReference>
<sequence>MIKSPNLDHHPSAPVRKRVWLLVLSRGGIALGGLLLIGIFGSIWRLRTFVQKELTPLAEQSLTTTLNRPVKLGNVREFSLTGVQFGASAIPATPTDPDRVDVDSVEVGFDLLQLIFNRQLKLDVTLVNADVYIEQDDQGRWITTNIAPPGKGGSIKTDLDKLRFRNGKLALMPQERELGGAGEAEGQGSRGAGEELRTPNSGRAKPQLSANRTQDSESAQESPVTFSQLNGTAQLLENNQRIKFDVAGQADSGGNISIQGETRSKVLAGNLQLQGQGLLAADVTRLIKLPFSLQAGRVNGDLQQVQLVPGQPTLLFGSASLQGVTLQVPRVPQLFNNIQGNIRFQGTEVQLDNVATNYSKIPLVATGIIDSQAGFKLAGRVNAVSLANAQEALKITLPVPVTGQVKADLQILGPTTKPILSGTVATIKTARIDKVDFNSISSQFDFYTDSPRITFRDIQGKTTVGGEITGAGIIQLGKAPQLDLNFAAKNLPGDAIAKVYETKPNFQIGTLSATAQLRGAPNSVQTVVKFQAPGGTYPGTGEVVFPSGVAAGIAPNRTISFRNVALNVAGGIVRGSGSYANQRWQAVAQASGVQLEPFINKNQLQNISLAGAQFNGRLILSGTTGPFQVATIRTEGAGVQVAGGTIAVSNIQLQDQSFSAQLVANGVRLGQILKKSPPALTGPLAGTFQIAGSRDNFSLKTLRGTGTARLAVASGTVTAKNIQVADGVYQAQIQANNVPVQQLAGVPPRVRGALNGDFKVAGSVESFQPQNIQASGQARVNIGGGTVTAKNIQLANGRYQAQIQANNVPLEQLAAIPPQFQGALNAQLNVAGSVESFQPQNIQASGQAQVNVTGGTVTASNIQLVNGRYQAVVDASGVELARLNQQLRGQLGGKVQVVGTLGASKLADVRAAGQVQLSQGIPGFEQPLTAAIAWNGERLTIEQATAPGLNITGDILANAQRAGIPEITALNLNVQAQNYNLKQLPINLPNQLAVAGKADFNGQITGKLPLPNVTGQIKLRDFVVQDIAFEPLLTGNIQSAQGRGLNLDLTGSSDRIALNLDANNRPQSFLVKWQQALASGQAQGDNLALKVENFPLKILNLTAPPNLRLGAGRLAGLLTGDLLVHQQTLAANGNLAIANPQIGYIKGDRVAAQFRYGNGQATLTNSEFVKGNSRYAFAGTFGQTAKGPQLQGKLNVNQGNIQDVLAVAQVFELQDLQRGSAEPTYGTAADLTTTPQGLPNQPLLNQLQRFYEIDALLAEQEQQQTSSPIPDLADLKGTFNGEVAVDTATANGLSVQFNLNGQNFVWGKEEQPGRFYSADRVIAEGNFENGVLRLRPLRFESQNRLIAFAGNIGGNEQSGQLRVNNFPLQVLNNFVKLPVGVTGNLNATAALAGSIANPQAQGELQITEGTLNQKAVESATASFSYANGRLNFGSNVSVAGPEPVNITGSIPYQLPFASIVPDSEQISLDVKVENEGLALLNLLTNQVAFERGEGQIDIQVRGTRQQPQVNGIATINDATFSAQALPGKVRRVTGKVLFDFDRVLVENLRGRFSRGQVEAAGEIPIFDNDKVSINNPLTVNLDQLKVNLKGLYQGGANGNLQITGSALNPLVGGKVDLFDGQVLLADTNTTQASNSSIGVSLTKANKQSKAETGNENARFNNLELELGKNVQITRPPILSFRATGNLTVNGSFGQPIPDGTIRLKAGGVNLFTTQFSLARGYEHTATFTANQPRDPDLDIQLFAKVLDIIQNSDFSRSNSTGLSALETVRVEANIKGPASQLNENLQLTSSPSRGQTEIVALLGGGFVDTQGRGDSTLGLINIAGSAVFNNFQSAFNQIGGALGLSELRVFPTVISENPEAGRSSSSLELAAEAGIDISPKVSVSSIKILTADDPFQWGVNYRINDEFRARASTNLSDDSRAIVEYQTRF</sequence>
<dbReference type="GO" id="GO:0005886">
    <property type="term" value="C:plasma membrane"/>
    <property type="evidence" value="ECO:0007669"/>
    <property type="project" value="InterPro"/>
</dbReference>
<evidence type="ECO:0000256" key="2">
    <source>
        <dbReference type="ARBA" id="ARBA00022692"/>
    </source>
</evidence>
<gene>
    <name evidence="8" type="ORF">FNW02_16490</name>
</gene>
<evidence type="ECO:0000256" key="3">
    <source>
        <dbReference type="ARBA" id="ARBA00022989"/>
    </source>
</evidence>
<protein>
    <recommendedName>
        <fullName evidence="7">Translocation and assembly module TamB C-terminal domain-containing protein</fullName>
    </recommendedName>
</protein>
<evidence type="ECO:0000313" key="8">
    <source>
        <dbReference type="EMBL" id="MBD6617383.1"/>
    </source>
</evidence>
<evidence type="ECO:0000256" key="6">
    <source>
        <dbReference type="SAM" id="Phobius"/>
    </source>
</evidence>
<dbReference type="Pfam" id="PF04357">
    <property type="entry name" value="TamB"/>
    <property type="match status" value="1"/>
</dbReference>
<evidence type="ECO:0000313" key="9">
    <source>
        <dbReference type="Proteomes" id="UP001165986"/>
    </source>
</evidence>
<feature type="compositionally biased region" description="Polar residues" evidence="5">
    <location>
        <begin position="208"/>
        <end position="225"/>
    </location>
</feature>
<keyword evidence="2 6" id="KW-0812">Transmembrane</keyword>
<feature type="region of interest" description="Disordered" evidence="5">
    <location>
        <begin position="172"/>
        <end position="225"/>
    </location>
</feature>
<keyword evidence="9" id="KW-1185">Reference proteome</keyword>
<evidence type="ECO:0000256" key="5">
    <source>
        <dbReference type="SAM" id="MobiDB-lite"/>
    </source>
</evidence>
<accession>A0AA40SYL0</accession>
<keyword evidence="3 6" id="KW-1133">Transmembrane helix</keyword>
<dbReference type="GO" id="GO:0009306">
    <property type="term" value="P:protein secretion"/>
    <property type="evidence" value="ECO:0007669"/>
    <property type="project" value="InterPro"/>
</dbReference>
<feature type="compositionally biased region" description="Gly residues" evidence="5">
    <location>
        <begin position="179"/>
        <end position="191"/>
    </location>
</feature>
<dbReference type="PANTHER" id="PTHR34457">
    <property type="entry name" value="EMBRYO DEFECTIVE 2410"/>
    <property type="match status" value="1"/>
</dbReference>
<comment type="subcellular location">
    <subcellularLocation>
        <location evidence="1">Membrane</location>
        <topology evidence="1">Single-pass membrane protein</topology>
    </subcellularLocation>
</comment>
<feature type="transmembrane region" description="Helical" evidence="6">
    <location>
        <begin position="20"/>
        <end position="44"/>
    </location>
</feature>
<proteinExistence type="predicted"/>
<evidence type="ECO:0000256" key="1">
    <source>
        <dbReference type="ARBA" id="ARBA00004167"/>
    </source>
</evidence>
<dbReference type="InterPro" id="IPR053022">
    <property type="entry name" value="Chloroplast_translocon_comp"/>
</dbReference>
<organism evidence="8 9">
    <name type="scientific">Komarekiella delphini-convector SJRDD-AB1</name>
    <dbReference type="NCBI Taxonomy" id="2593771"/>
    <lineage>
        <taxon>Bacteria</taxon>
        <taxon>Bacillati</taxon>
        <taxon>Cyanobacteriota</taxon>
        <taxon>Cyanophyceae</taxon>
        <taxon>Nostocales</taxon>
        <taxon>Nostocaceae</taxon>
        <taxon>Komarekiella</taxon>
        <taxon>Komarekiella delphini-convector</taxon>
    </lineage>
</organism>
<evidence type="ECO:0000259" key="7">
    <source>
        <dbReference type="Pfam" id="PF04357"/>
    </source>
</evidence>
<dbReference type="EMBL" id="VJXY01000016">
    <property type="protein sequence ID" value="MBD6617383.1"/>
    <property type="molecule type" value="Genomic_DNA"/>
</dbReference>
<comment type="caution">
    <text evidence="8">The sequence shown here is derived from an EMBL/GenBank/DDBJ whole genome shotgun (WGS) entry which is preliminary data.</text>
</comment>
<feature type="domain" description="Translocation and assembly module TamB C-terminal" evidence="7">
    <location>
        <begin position="1547"/>
        <end position="1929"/>
    </location>
</feature>
<dbReference type="InterPro" id="IPR007452">
    <property type="entry name" value="TamB_C"/>
</dbReference>
<evidence type="ECO:0000256" key="4">
    <source>
        <dbReference type="ARBA" id="ARBA00023136"/>
    </source>
</evidence>